<dbReference type="EMBL" id="AWUE01021919">
    <property type="protein sequence ID" value="OMO60293.1"/>
    <property type="molecule type" value="Genomic_DNA"/>
</dbReference>
<proteinExistence type="predicted"/>
<evidence type="ECO:0000256" key="1">
    <source>
        <dbReference type="SAM" id="MobiDB-lite"/>
    </source>
</evidence>
<protein>
    <submittedName>
        <fullName evidence="2">NMDA receptor-regulated protein 2</fullName>
    </submittedName>
</protein>
<keyword evidence="3" id="KW-1185">Reference proteome</keyword>
<name>A0A1R3GQC0_9ROSI</name>
<feature type="compositionally biased region" description="Polar residues" evidence="1">
    <location>
        <begin position="52"/>
        <end position="61"/>
    </location>
</feature>
<evidence type="ECO:0000313" key="2">
    <source>
        <dbReference type="EMBL" id="OMO60293.1"/>
    </source>
</evidence>
<gene>
    <name evidence="2" type="ORF">COLO4_33866</name>
</gene>
<organism evidence="2 3">
    <name type="scientific">Corchorus olitorius</name>
    <dbReference type="NCBI Taxonomy" id="93759"/>
    <lineage>
        <taxon>Eukaryota</taxon>
        <taxon>Viridiplantae</taxon>
        <taxon>Streptophyta</taxon>
        <taxon>Embryophyta</taxon>
        <taxon>Tracheophyta</taxon>
        <taxon>Spermatophyta</taxon>
        <taxon>Magnoliopsida</taxon>
        <taxon>eudicotyledons</taxon>
        <taxon>Gunneridae</taxon>
        <taxon>Pentapetalae</taxon>
        <taxon>rosids</taxon>
        <taxon>malvids</taxon>
        <taxon>Malvales</taxon>
        <taxon>Malvaceae</taxon>
        <taxon>Grewioideae</taxon>
        <taxon>Apeibeae</taxon>
        <taxon>Corchorus</taxon>
    </lineage>
</organism>
<dbReference type="OrthoDB" id="10427016at2759"/>
<evidence type="ECO:0000313" key="3">
    <source>
        <dbReference type="Proteomes" id="UP000187203"/>
    </source>
</evidence>
<accession>A0A1R3GQC0</accession>
<reference evidence="3" key="1">
    <citation type="submission" date="2013-09" db="EMBL/GenBank/DDBJ databases">
        <title>Corchorus olitorius genome sequencing.</title>
        <authorList>
            <person name="Alam M."/>
            <person name="Haque M.S."/>
            <person name="Islam M.S."/>
            <person name="Emdad E.M."/>
            <person name="Islam M.M."/>
            <person name="Ahmed B."/>
            <person name="Halim A."/>
            <person name="Hossen Q.M.M."/>
            <person name="Hossain M.Z."/>
            <person name="Ahmed R."/>
            <person name="Khan M.M."/>
            <person name="Islam R."/>
            <person name="Rashid M.M."/>
            <person name="Khan S.A."/>
            <person name="Rahman M.S."/>
            <person name="Alam M."/>
            <person name="Yahiya A.S."/>
            <person name="Khan M.S."/>
            <person name="Azam M.S."/>
            <person name="Haque T."/>
            <person name="Lashkar M.Z.H."/>
            <person name="Akhand A.I."/>
            <person name="Morshed G."/>
            <person name="Roy S."/>
            <person name="Uddin K.S."/>
            <person name="Rabeya T."/>
            <person name="Hossain A.S."/>
            <person name="Chowdhury A."/>
            <person name="Snigdha A.R."/>
            <person name="Mortoza M.S."/>
            <person name="Matin S.A."/>
            <person name="Hoque S.M.E."/>
            <person name="Islam M.K."/>
            <person name="Roy D.K."/>
            <person name="Haider R."/>
            <person name="Moosa M.M."/>
            <person name="Elias S.M."/>
            <person name="Hasan A.M."/>
            <person name="Jahan S."/>
            <person name="Shafiuddin M."/>
            <person name="Mahmood N."/>
            <person name="Shommy N.S."/>
        </authorList>
    </citation>
    <scope>NUCLEOTIDE SEQUENCE [LARGE SCALE GENOMIC DNA]</scope>
    <source>
        <strain evidence="3">cv. O-4</strain>
    </source>
</reference>
<dbReference type="Proteomes" id="UP000187203">
    <property type="component" value="Unassembled WGS sequence"/>
</dbReference>
<feature type="compositionally biased region" description="Basic and acidic residues" evidence="1">
    <location>
        <begin position="10"/>
        <end position="24"/>
    </location>
</feature>
<keyword evidence="2" id="KW-0675">Receptor</keyword>
<dbReference type="AlphaFoldDB" id="A0A1R3GQC0"/>
<feature type="region of interest" description="Disordered" evidence="1">
    <location>
        <begin position="9"/>
        <end position="63"/>
    </location>
</feature>
<comment type="caution">
    <text evidence="2">The sequence shown here is derived from an EMBL/GenBank/DDBJ whole genome shotgun (WGS) entry which is preliminary data.</text>
</comment>
<sequence>MAISKLVIKTLDDRKRKSGKREASQEGSNVGPSYTHPVGYNNKIVNGDHSALENSSQNSVGDNLEGEEGVRVYSGAAAGHHIDVVVDAGGSNRH</sequence>